<accession>A0AAX3P2X2</accession>
<evidence type="ECO:0000259" key="1">
    <source>
        <dbReference type="Pfam" id="PF11726"/>
    </source>
</evidence>
<sequence length="229" mass="26110">MNSSLGYQLSPEELNNLLAAAEQRYGSVSPYYLTKLSQVITGCLDIYPRVFAVRVDLRLPQTNWPGEPDIPLCFPRQDSAVITRFFGALKSQLMTDHYRKNRRGQPAFPAYIWVREQDSSASQHYHVVLLFNKEIYAFLGDYHNAESDNMAIRIQRAWCSALGLTYPDYASLVHFPKNPAYVFDRRAATVHSPVFREFLLRAAYLAKTRTKVAGQRNFGSSQLFGKSGE</sequence>
<dbReference type="EMBL" id="CP118942">
    <property type="protein sequence ID" value="WEE24948.1"/>
    <property type="molecule type" value="Genomic_DNA"/>
</dbReference>
<dbReference type="Proteomes" id="UP001214666">
    <property type="component" value="Chromosome"/>
</dbReference>
<feature type="domain" description="YagK/YfjJ C-terminal" evidence="1">
    <location>
        <begin position="46"/>
        <end position="221"/>
    </location>
</feature>
<evidence type="ECO:0000313" key="2">
    <source>
        <dbReference type="EMBL" id="WEE24948.1"/>
    </source>
</evidence>
<dbReference type="InterPro" id="IPR057271">
    <property type="entry name" value="YagK_YfjJ_C"/>
</dbReference>
<evidence type="ECO:0000313" key="3">
    <source>
        <dbReference type="Proteomes" id="UP001214666"/>
    </source>
</evidence>
<name>A0AAX3P2X2_AERHY</name>
<proteinExistence type="predicted"/>
<dbReference type="AlphaFoldDB" id="A0AAX3P2X2"/>
<gene>
    <name evidence="2" type="ORF">PY771_14855</name>
</gene>
<reference evidence="2" key="1">
    <citation type="submission" date="2023-02" db="EMBL/GenBank/DDBJ databases">
        <title>The sequence of Aeromonas hydrophila K533.</title>
        <authorList>
            <person name="Luo X."/>
        </authorList>
    </citation>
    <scope>NUCLEOTIDE SEQUENCE</scope>
    <source>
        <strain evidence="2">K533</strain>
    </source>
</reference>
<protein>
    <submittedName>
        <fullName evidence="2">Inovirus Gp2 family protein</fullName>
    </submittedName>
</protein>
<organism evidence="2 3">
    <name type="scientific">Aeromonas hydrophila</name>
    <dbReference type="NCBI Taxonomy" id="644"/>
    <lineage>
        <taxon>Bacteria</taxon>
        <taxon>Pseudomonadati</taxon>
        <taxon>Pseudomonadota</taxon>
        <taxon>Gammaproteobacteria</taxon>
        <taxon>Aeromonadales</taxon>
        <taxon>Aeromonadaceae</taxon>
        <taxon>Aeromonas</taxon>
    </lineage>
</organism>
<dbReference type="Pfam" id="PF11726">
    <property type="entry name" value="YagK_YfjJ_C"/>
    <property type="match status" value="1"/>
</dbReference>
<dbReference type="RefSeq" id="WP_275115566.1">
    <property type="nucleotide sequence ID" value="NZ_CP118942.1"/>
</dbReference>